<reference evidence="18" key="2">
    <citation type="journal article" date="2015" name="Data Brief">
        <title>Shoot transcriptome of the giant reed, Arundo donax.</title>
        <authorList>
            <person name="Barrero R.A."/>
            <person name="Guerrero F.D."/>
            <person name="Moolhuijzen P."/>
            <person name="Goolsby J.A."/>
            <person name="Tidwell J."/>
            <person name="Bellgard S.E."/>
            <person name="Bellgard M.I."/>
        </authorList>
    </citation>
    <scope>NUCLEOTIDE SEQUENCE</scope>
    <source>
        <tissue evidence="18">Shoot tissue taken approximately 20 cm above the soil surface</tissue>
    </source>
</reference>
<evidence type="ECO:0000256" key="4">
    <source>
        <dbReference type="ARBA" id="ARBA00012483"/>
    </source>
</evidence>
<dbReference type="Gene3D" id="3.30.40.10">
    <property type="entry name" value="Zinc/RING finger domain, C3HC4 (zinc finger)"/>
    <property type="match status" value="1"/>
</dbReference>
<proteinExistence type="inferred from homology"/>
<dbReference type="PANTHER" id="PTHR14155:SF610">
    <property type="entry name" value="OS01G0755700 PROTEIN"/>
    <property type="match status" value="1"/>
</dbReference>
<keyword evidence="10" id="KW-0862">Zinc</keyword>
<keyword evidence="6 16" id="KW-0812">Transmembrane</keyword>
<evidence type="ECO:0000256" key="13">
    <source>
        <dbReference type="ARBA" id="ARBA00024209"/>
    </source>
</evidence>
<comment type="pathway">
    <text evidence="3">Protein modification; protein ubiquitination.</text>
</comment>
<accession>A0A0A9EMV3</accession>
<feature type="region of interest" description="Disordered" evidence="15">
    <location>
        <begin position="185"/>
        <end position="233"/>
    </location>
</feature>
<evidence type="ECO:0000256" key="11">
    <source>
        <dbReference type="ARBA" id="ARBA00022989"/>
    </source>
</evidence>
<evidence type="ECO:0000256" key="9">
    <source>
        <dbReference type="ARBA" id="ARBA00022786"/>
    </source>
</evidence>
<evidence type="ECO:0000256" key="5">
    <source>
        <dbReference type="ARBA" id="ARBA00022679"/>
    </source>
</evidence>
<organism evidence="18">
    <name type="scientific">Arundo donax</name>
    <name type="common">Giant reed</name>
    <name type="synonym">Donax arundinaceus</name>
    <dbReference type="NCBI Taxonomy" id="35708"/>
    <lineage>
        <taxon>Eukaryota</taxon>
        <taxon>Viridiplantae</taxon>
        <taxon>Streptophyta</taxon>
        <taxon>Embryophyta</taxon>
        <taxon>Tracheophyta</taxon>
        <taxon>Spermatophyta</taxon>
        <taxon>Magnoliopsida</taxon>
        <taxon>Liliopsida</taxon>
        <taxon>Poales</taxon>
        <taxon>Poaceae</taxon>
        <taxon>PACMAD clade</taxon>
        <taxon>Arundinoideae</taxon>
        <taxon>Arundineae</taxon>
        <taxon>Arundo</taxon>
    </lineage>
</organism>
<dbReference type="SMART" id="SM00184">
    <property type="entry name" value="RING"/>
    <property type="match status" value="1"/>
</dbReference>
<dbReference type="GO" id="GO:0016020">
    <property type="term" value="C:membrane"/>
    <property type="evidence" value="ECO:0007669"/>
    <property type="project" value="UniProtKB-SubCell"/>
</dbReference>
<keyword evidence="5" id="KW-0808">Transferase</keyword>
<evidence type="ECO:0000256" key="3">
    <source>
        <dbReference type="ARBA" id="ARBA00004906"/>
    </source>
</evidence>
<dbReference type="AlphaFoldDB" id="A0A0A9EMV3"/>
<dbReference type="PROSITE" id="PS50089">
    <property type="entry name" value="ZF_RING_2"/>
    <property type="match status" value="1"/>
</dbReference>
<dbReference type="EC" id="2.3.2.27" evidence="4"/>
<dbReference type="GO" id="GO:0008270">
    <property type="term" value="F:zinc ion binding"/>
    <property type="evidence" value="ECO:0007669"/>
    <property type="project" value="UniProtKB-KW"/>
</dbReference>
<dbReference type="GO" id="GO:0061630">
    <property type="term" value="F:ubiquitin protein ligase activity"/>
    <property type="evidence" value="ECO:0007669"/>
    <property type="project" value="UniProtKB-EC"/>
</dbReference>
<evidence type="ECO:0000256" key="14">
    <source>
        <dbReference type="PROSITE-ProRule" id="PRU00175"/>
    </source>
</evidence>
<keyword evidence="12 16" id="KW-0472">Membrane</keyword>
<protein>
    <recommendedName>
        <fullName evidence="4">RING-type E3 ubiquitin transferase</fullName>
        <ecNumber evidence="4">2.3.2.27</ecNumber>
    </recommendedName>
</protein>
<evidence type="ECO:0000259" key="17">
    <source>
        <dbReference type="PROSITE" id="PS50089"/>
    </source>
</evidence>
<feature type="domain" description="RING-type" evidence="17">
    <location>
        <begin position="122"/>
        <end position="164"/>
    </location>
</feature>
<dbReference type="PANTHER" id="PTHR14155">
    <property type="entry name" value="RING FINGER DOMAIN-CONTAINING"/>
    <property type="match status" value="1"/>
</dbReference>
<evidence type="ECO:0000256" key="10">
    <source>
        <dbReference type="ARBA" id="ARBA00022833"/>
    </source>
</evidence>
<reference evidence="18" key="1">
    <citation type="submission" date="2014-09" db="EMBL/GenBank/DDBJ databases">
        <authorList>
            <person name="Magalhaes I.L.F."/>
            <person name="Oliveira U."/>
            <person name="Santos F.R."/>
            <person name="Vidigal T.H.D.A."/>
            <person name="Brescovit A.D."/>
            <person name="Santos A.J."/>
        </authorList>
    </citation>
    <scope>NUCLEOTIDE SEQUENCE</scope>
    <source>
        <tissue evidence="18">Shoot tissue taken approximately 20 cm above the soil surface</tissue>
    </source>
</reference>
<feature type="region of interest" description="Disordered" evidence="15">
    <location>
        <begin position="1"/>
        <end position="24"/>
    </location>
</feature>
<keyword evidence="8 14" id="KW-0863">Zinc-finger</keyword>
<dbReference type="Pfam" id="PF13639">
    <property type="entry name" value="zf-RING_2"/>
    <property type="match status" value="1"/>
</dbReference>
<dbReference type="InterPro" id="IPR053238">
    <property type="entry name" value="RING-H2_zinc_finger"/>
</dbReference>
<evidence type="ECO:0000256" key="1">
    <source>
        <dbReference type="ARBA" id="ARBA00000900"/>
    </source>
</evidence>
<name>A0A0A9EMV3_ARUDO</name>
<keyword evidence="9" id="KW-0833">Ubl conjugation pathway</keyword>
<evidence type="ECO:0000256" key="15">
    <source>
        <dbReference type="SAM" id="MobiDB-lite"/>
    </source>
</evidence>
<sequence>MEHARVAGAASAMSRKASDPGSAWFGGGERTPAAGLGHNARLITTAVAAFVSVLGLALFLHLYVCHVRRRNRRRAAASAAVLPTTTAAAAAPKGGLDPSDIAALPTAAYGKEVGDAGCATECTICLGAVEEGDAVRVLPACRHVFHVPCVDKWLASSSSCPVCRAGVEPPPQPPGSAACVKEKLQDAEKEEAGSSAPARGIGASLMKMLSRERPLPRRPQVADADDDAGEMDDLERQQLQHAVNH</sequence>
<dbReference type="InterPro" id="IPR013083">
    <property type="entry name" value="Znf_RING/FYVE/PHD"/>
</dbReference>
<dbReference type="FunFam" id="3.30.40.10:FF:000836">
    <property type="entry name" value="RING-H2 finger protein ATL40"/>
    <property type="match status" value="1"/>
</dbReference>
<dbReference type="SUPFAM" id="SSF57850">
    <property type="entry name" value="RING/U-box"/>
    <property type="match status" value="1"/>
</dbReference>
<evidence type="ECO:0000256" key="16">
    <source>
        <dbReference type="SAM" id="Phobius"/>
    </source>
</evidence>
<feature type="compositionally biased region" description="Acidic residues" evidence="15">
    <location>
        <begin position="223"/>
        <end position="233"/>
    </location>
</feature>
<keyword evidence="11 16" id="KW-1133">Transmembrane helix</keyword>
<dbReference type="SMART" id="SM00744">
    <property type="entry name" value="RINGv"/>
    <property type="match status" value="1"/>
</dbReference>
<evidence type="ECO:0000256" key="8">
    <source>
        <dbReference type="ARBA" id="ARBA00022771"/>
    </source>
</evidence>
<evidence type="ECO:0000256" key="6">
    <source>
        <dbReference type="ARBA" id="ARBA00022692"/>
    </source>
</evidence>
<dbReference type="InterPro" id="IPR001841">
    <property type="entry name" value="Znf_RING"/>
</dbReference>
<comment type="similarity">
    <text evidence="13">Belongs to the RING-type zinc finger family. ATL subfamily.</text>
</comment>
<evidence type="ECO:0000256" key="7">
    <source>
        <dbReference type="ARBA" id="ARBA00022723"/>
    </source>
</evidence>
<evidence type="ECO:0000256" key="2">
    <source>
        <dbReference type="ARBA" id="ARBA00004167"/>
    </source>
</evidence>
<dbReference type="EMBL" id="GBRH01198740">
    <property type="protein sequence ID" value="JAD99155.1"/>
    <property type="molecule type" value="Transcribed_RNA"/>
</dbReference>
<dbReference type="CDD" id="cd16461">
    <property type="entry name" value="RING-H2_EL5-like"/>
    <property type="match status" value="1"/>
</dbReference>
<dbReference type="InterPro" id="IPR011016">
    <property type="entry name" value="Znf_RING-CH"/>
</dbReference>
<feature type="transmembrane region" description="Helical" evidence="16">
    <location>
        <begin position="42"/>
        <end position="64"/>
    </location>
</feature>
<evidence type="ECO:0000313" key="18">
    <source>
        <dbReference type="EMBL" id="JAD99155.1"/>
    </source>
</evidence>
<evidence type="ECO:0000256" key="12">
    <source>
        <dbReference type="ARBA" id="ARBA00023136"/>
    </source>
</evidence>
<keyword evidence="7" id="KW-0479">Metal-binding</keyword>
<comment type="subcellular location">
    <subcellularLocation>
        <location evidence="2">Membrane</location>
        <topology evidence="2">Single-pass membrane protein</topology>
    </subcellularLocation>
</comment>
<comment type="catalytic activity">
    <reaction evidence="1">
        <text>S-ubiquitinyl-[E2 ubiquitin-conjugating enzyme]-L-cysteine + [acceptor protein]-L-lysine = [E2 ubiquitin-conjugating enzyme]-L-cysteine + N(6)-ubiquitinyl-[acceptor protein]-L-lysine.</text>
        <dbReference type="EC" id="2.3.2.27"/>
    </reaction>
</comment>